<evidence type="ECO:0000313" key="1">
    <source>
        <dbReference type="EMBL" id="OGY46486.1"/>
    </source>
</evidence>
<dbReference type="STRING" id="1797535.A2744_03505"/>
<proteinExistence type="predicted"/>
<sequence>MKKIVVLLIIFSFLLTPLSVKAEYYFNPHFIITDEEMTDYDSLSLVGIQRFLTEQNSGLAPLYLEDYQGKVVKASQIIWQAAQESKINPKVILATLQKEQSLVGNIFPSQKQLDRAMGYRCPDDGSCNVSTLHFGKQVDGAAWQFRQYLDNPHDWTYQAGQQYEIDGFIIAPVNQATASLYNYTPHYSGNSRFSKIWLDYWAKDYPDGSLLKAPGSPGVWLVQYGGRRLITSWGVLLSRFDPRKILTVSQTDLEKYEVGPSIKFHNYSLLATPNGKIYLLVNDELRHITTPEVFRQIGFNYEEVEPVVEADLAGYIMGQEITLESTYPTGALLQDNQSGGVYFVENGIKYPIYSREIMKANFSGKVLTAVSPEILDAYLGGLPVKFKDGELIRANDDAKVYVISNGERRWLKTEAAFDRFSYKWDNIITTTPQAVAIHPLGADIE</sequence>
<comment type="caution">
    <text evidence="1">The sequence shown here is derived from an EMBL/GenBank/DDBJ whole genome shotgun (WGS) entry which is preliminary data.</text>
</comment>
<name>A0A1G1Y3T7_9BACT</name>
<reference evidence="1 2" key="1">
    <citation type="journal article" date="2016" name="Nat. Commun.">
        <title>Thousands of microbial genomes shed light on interconnected biogeochemical processes in an aquifer system.</title>
        <authorList>
            <person name="Anantharaman K."/>
            <person name="Brown C.T."/>
            <person name="Hug L.A."/>
            <person name="Sharon I."/>
            <person name="Castelle C.J."/>
            <person name="Probst A.J."/>
            <person name="Thomas B.C."/>
            <person name="Singh A."/>
            <person name="Wilkins M.J."/>
            <person name="Karaoz U."/>
            <person name="Brodie E.L."/>
            <person name="Williams K.H."/>
            <person name="Hubbard S.S."/>
            <person name="Banfield J.F."/>
        </authorList>
    </citation>
    <scope>NUCLEOTIDE SEQUENCE [LARGE SCALE GENOMIC DNA]</scope>
</reference>
<gene>
    <name evidence="1" type="ORF">A2744_03505</name>
</gene>
<accession>A0A1G1Y3T7</accession>
<dbReference type="EMBL" id="MHIE01000003">
    <property type="protein sequence ID" value="OGY46486.1"/>
    <property type="molecule type" value="Genomic_DNA"/>
</dbReference>
<dbReference type="Proteomes" id="UP000178240">
    <property type="component" value="Unassembled WGS sequence"/>
</dbReference>
<evidence type="ECO:0000313" key="2">
    <source>
        <dbReference type="Proteomes" id="UP000178240"/>
    </source>
</evidence>
<protein>
    <submittedName>
        <fullName evidence="1">Uncharacterized protein</fullName>
    </submittedName>
</protein>
<organism evidence="1 2">
    <name type="scientific">Candidatus Buchananbacteria bacterium RIFCSPHIGHO2_01_FULL_44_11</name>
    <dbReference type="NCBI Taxonomy" id="1797535"/>
    <lineage>
        <taxon>Bacteria</taxon>
        <taxon>Candidatus Buchananiibacteriota</taxon>
    </lineage>
</organism>
<dbReference type="AlphaFoldDB" id="A0A1G1Y3T7"/>